<evidence type="ECO:0000313" key="1">
    <source>
        <dbReference type="EMBL" id="CAI5729729.1"/>
    </source>
</evidence>
<dbReference type="Proteomes" id="UP001162031">
    <property type="component" value="Unassembled WGS sequence"/>
</dbReference>
<evidence type="ECO:0000313" key="2">
    <source>
        <dbReference type="Proteomes" id="UP001162031"/>
    </source>
</evidence>
<dbReference type="AlphaFoldDB" id="A0AAV0TYT0"/>
<proteinExistence type="predicted"/>
<sequence length="643" mass="70725">MCAVPLRLDRLLDGNFSGQCPSVSGPPRRLLLTISADGLVRGTVFAAEAVPFLETDRVDSSPVRLVDGGRRRERGRVVADVMGTAHLRRTDETLDASTVKPNGNASAAEDRYYCCLVHVVTTGRPQVADPCARTCHLHVPFASDAPAIGTWQLRRHSRWQRDVHQQLPQVKTASSRGSLLSCTALQGLRTAASSSMALQGLRTAASSSMALPEFCTAETFQLVPVQCPRQAAAVAAAVLPVDNGPERREMPLRPGKYEFKGFTTTFGPVAAVPGTRNGRRSRYGALGTTRAKDNCLVTLYLQADGTVHGTSCEVAQPQVCRLTGRWKANRIAYVLEYRVREAVGHFRYSGAIAMKPRATLTGRWHNVDKGHVDGYQGGRGTFELELVRVDLLPIAVKWEKSEEARTRPSDCPHEQVHLLKYSVGSSSDLAIDLCDDDNAIQTFTSGEYELSGRAIDADGYEYAFDLKLKLCPDGKLLGQCTERVFQQLSPISGHWDPTHIVYDQQYVVKGEVGLYTYTAAMSCNGVLVQGTWVNAEAELASASSEHGTFGLIVLHSTRRWSTSSHSRYPPRFRRAVWTTLLTSARRNILPGAVWAHIFSFCSETWFTAPKEPLRQPLQVAVPFNMLTCSPFGEPPRKRCKHAA</sequence>
<gene>
    <name evidence="1" type="ORF">HBR001_LOCUS4633</name>
</gene>
<reference evidence="1" key="1">
    <citation type="submission" date="2022-12" db="EMBL/GenBank/DDBJ databases">
        <authorList>
            <person name="Webb A."/>
        </authorList>
    </citation>
    <scope>NUCLEOTIDE SEQUENCE</scope>
    <source>
        <strain evidence="1">Hp1</strain>
    </source>
</reference>
<keyword evidence="2" id="KW-1185">Reference proteome</keyword>
<organism evidence="1 2">
    <name type="scientific">Hyaloperonospora brassicae</name>
    <name type="common">Brassica downy mildew</name>
    <name type="synonym">Peronospora brassicae</name>
    <dbReference type="NCBI Taxonomy" id="162125"/>
    <lineage>
        <taxon>Eukaryota</taxon>
        <taxon>Sar</taxon>
        <taxon>Stramenopiles</taxon>
        <taxon>Oomycota</taxon>
        <taxon>Peronosporomycetes</taxon>
        <taxon>Peronosporales</taxon>
        <taxon>Peronosporaceae</taxon>
        <taxon>Hyaloperonospora</taxon>
    </lineage>
</organism>
<protein>
    <submittedName>
        <fullName evidence="1">Uncharacterized protein</fullName>
    </submittedName>
</protein>
<comment type="caution">
    <text evidence="1">The sequence shown here is derived from an EMBL/GenBank/DDBJ whole genome shotgun (WGS) entry which is preliminary data.</text>
</comment>
<accession>A0AAV0TYT0</accession>
<name>A0AAV0TYT0_HYABA</name>
<dbReference type="EMBL" id="CANTFL010001005">
    <property type="protein sequence ID" value="CAI5729729.1"/>
    <property type="molecule type" value="Genomic_DNA"/>
</dbReference>